<dbReference type="InterPro" id="IPR036397">
    <property type="entry name" value="RNaseH_sf"/>
</dbReference>
<evidence type="ECO:0000313" key="4">
    <source>
        <dbReference type="Proteomes" id="UP001176940"/>
    </source>
</evidence>
<dbReference type="InterPro" id="IPR043504">
    <property type="entry name" value="Peptidase_S1_PA_chymotrypsin"/>
</dbReference>
<accession>A0ABN9LEY6</accession>
<feature type="region of interest" description="Disordered" evidence="1">
    <location>
        <begin position="209"/>
        <end position="229"/>
    </location>
</feature>
<name>A0ABN9LEY6_9NEOB</name>
<dbReference type="Pfam" id="PF00089">
    <property type="entry name" value="Trypsin"/>
    <property type="match status" value="1"/>
</dbReference>
<proteinExistence type="predicted"/>
<dbReference type="Gene3D" id="2.40.10.10">
    <property type="entry name" value="Trypsin-like serine proteases"/>
    <property type="match status" value="1"/>
</dbReference>
<keyword evidence="4" id="KW-1185">Reference proteome</keyword>
<dbReference type="SUPFAM" id="SSF50494">
    <property type="entry name" value="Trypsin-like serine proteases"/>
    <property type="match status" value="1"/>
</dbReference>
<evidence type="ECO:0000313" key="3">
    <source>
        <dbReference type="EMBL" id="CAJ0938368.1"/>
    </source>
</evidence>
<protein>
    <recommendedName>
        <fullName evidence="2">Peptidase S1 domain-containing protein</fullName>
    </recommendedName>
</protein>
<comment type="caution">
    <text evidence="3">The sequence shown here is derived from an EMBL/GenBank/DDBJ whole genome shotgun (WGS) entry which is preliminary data.</text>
</comment>
<reference evidence="3" key="1">
    <citation type="submission" date="2023-07" db="EMBL/GenBank/DDBJ databases">
        <authorList>
            <person name="Stuckert A."/>
        </authorList>
    </citation>
    <scope>NUCLEOTIDE SEQUENCE</scope>
</reference>
<evidence type="ECO:0000256" key="1">
    <source>
        <dbReference type="SAM" id="MobiDB-lite"/>
    </source>
</evidence>
<evidence type="ECO:0000259" key="2">
    <source>
        <dbReference type="Pfam" id="PF00089"/>
    </source>
</evidence>
<dbReference type="InterPro" id="IPR001254">
    <property type="entry name" value="Trypsin_dom"/>
</dbReference>
<dbReference type="Gene3D" id="3.30.420.10">
    <property type="entry name" value="Ribonuclease H-like superfamily/Ribonuclease H"/>
    <property type="match status" value="1"/>
</dbReference>
<dbReference type="Proteomes" id="UP001176940">
    <property type="component" value="Unassembled WGS sequence"/>
</dbReference>
<feature type="domain" description="Peptidase S1" evidence="2">
    <location>
        <begin position="107"/>
        <end position="147"/>
    </location>
</feature>
<dbReference type="InterPro" id="IPR009003">
    <property type="entry name" value="Peptidase_S1_PA"/>
</dbReference>
<dbReference type="EMBL" id="CAUEEQ010014319">
    <property type="protein sequence ID" value="CAJ0938368.1"/>
    <property type="molecule type" value="Genomic_DNA"/>
</dbReference>
<feature type="compositionally biased region" description="Polar residues" evidence="1">
    <location>
        <begin position="209"/>
        <end position="219"/>
    </location>
</feature>
<gene>
    <name evidence="3" type="ORF">RIMI_LOCUS7521603</name>
</gene>
<organism evidence="3 4">
    <name type="scientific">Ranitomeya imitator</name>
    <name type="common">mimic poison frog</name>
    <dbReference type="NCBI Taxonomy" id="111125"/>
    <lineage>
        <taxon>Eukaryota</taxon>
        <taxon>Metazoa</taxon>
        <taxon>Chordata</taxon>
        <taxon>Craniata</taxon>
        <taxon>Vertebrata</taxon>
        <taxon>Euteleostomi</taxon>
        <taxon>Amphibia</taxon>
        <taxon>Batrachia</taxon>
        <taxon>Anura</taxon>
        <taxon>Neobatrachia</taxon>
        <taxon>Hyloidea</taxon>
        <taxon>Dendrobatidae</taxon>
        <taxon>Dendrobatinae</taxon>
        <taxon>Ranitomeya</taxon>
    </lineage>
</organism>
<sequence length="229" mass="26129">MSPDLNPIEHLWRDLKMAVWRRHPSNIMDLEQFAKAKKNGLKFQQSIVRNSLMVTGSAMSTLGGSFLESINCQFLTQKLRFEAFLKKLYMRIMTLKQKKMILPCCPVDRPISYNRFIQPACLPQKTSDVSFKTDCYIAGWGVVEEEGENCVAVTKILKAGKKLAPGRDKRRTFEPRNKRVSIPRVEISESVLVPEQVVDQALKCRLHQSRPNVQTSPVKTQHPDSTGKL</sequence>